<evidence type="ECO:0000256" key="4">
    <source>
        <dbReference type="ARBA" id="ARBA00024207"/>
    </source>
</evidence>
<accession>A0ABR5ADH8</accession>
<protein>
    <recommendedName>
        <fullName evidence="7">DUF86 domain-containing protein</fullName>
    </recommendedName>
</protein>
<dbReference type="EMBL" id="JXAK01000044">
    <property type="protein sequence ID" value="KIL39089.1"/>
    <property type="molecule type" value="Genomic_DNA"/>
</dbReference>
<dbReference type="InterPro" id="IPR008201">
    <property type="entry name" value="HepT-like"/>
</dbReference>
<evidence type="ECO:0000256" key="3">
    <source>
        <dbReference type="ARBA" id="ARBA00022801"/>
    </source>
</evidence>
<dbReference type="InterPro" id="IPR052379">
    <property type="entry name" value="Type_VII_TA_RNase"/>
</dbReference>
<evidence type="ECO:0000256" key="2">
    <source>
        <dbReference type="ARBA" id="ARBA00022722"/>
    </source>
</evidence>
<keyword evidence="2" id="KW-0540">Nuclease</keyword>
<gene>
    <name evidence="5" type="ORF">SD70_22495</name>
</gene>
<keyword evidence="3" id="KW-0378">Hydrolase</keyword>
<keyword evidence="6" id="KW-1185">Reference proteome</keyword>
<sequence>MYFVNEEQIGSRLAFLQRLAETARELAVRWQDGDAVLALAQERALHLAIEGVTDVGSLLIDAFILRDASSYEDIVDILRGEGAFDPDTAGQLLDLVKLRRPLVQDYTSWDASGLHALTLRLPELLPRFVEQVRAFMAKELGGS</sequence>
<comment type="caution">
    <text evidence="5">The sequence shown here is derived from an EMBL/GenBank/DDBJ whole genome shotgun (WGS) entry which is preliminary data.</text>
</comment>
<dbReference type="Proteomes" id="UP000031967">
    <property type="component" value="Unassembled WGS sequence"/>
</dbReference>
<organism evidence="5 6">
    <name type="scientific">Gordoniibacillus kamchatkensis</name>
    <dbReference type="NCBI Taxonomy" id="1590651"/>
    <lineage>
        <taxon>Bacteria</taxon>
        <taxon>Bacillati</taxon>
        <taxon>Bacillota</taxon>
        <taxon>Bacilli</taxon>
        <taxon>Bacillales</taxon>
        <taxon>Paenibacillaceae</taxon>
        <taxon>Gordoniibacillus</taxon>
    </lineage>
</organism>
<dbReference type="InterPro" id="IPR037038">
    <property type="entry name" value="HepT-like_sf"/>
</dbReference>
<evidence type="ECO:0000313" key="6">
    <source>
        <dbReference type="Proteomes" id="UP000031967"/>
    </source>
</evidence>
<dbReference type="Pfam" id="PF01934">
    <property type="entry name" value="HepT-like"/>
    <property type="match status" value="1"/>
</dbReference>
<comment type="similarity">
    <text evidence="4">Belongs to the HepT RNase toxin family.</text>
</comment>
<reference evidence="5 6" key="1">
    <citation type="submission" date="2014-12" db="EMBL/GenBank/DDBJ databases">
        <title>Draft genome sequence of Paenibacillus kamchatkensis strain B-2647.</title>
        <authorList>
            <person name="Karlyshev A.V."/>
            <person name="Kudryashova E.B."/>
        </authorList>
    </citation>
    <scope>NUCLEOTIDE SEQUENCE [LARGE SCALE GENOMIC DNA]</scope>
    <source>
        <strain evidence="5 6">VKM B-2647</strain>
    </source>
</reference>
<evidence type="ECO:0000256" key="1">
    <source>
        <dbReference type="ARBA" id="ARBA00022649"/>
    </source>
</evidence>
<proteinExistence type="inferred from homology"/>
<dbReference type="PANTHER" id="PTHR33397:SF5">
    <property type="entry name" value="RNASE YUTE-RELATED"/>
    <property type="match status" value="1"/>
</dbReference>
<evidence type="ECO:0000313" key="5">
    <source>
        <dbReference type="EMBL" id="KIL39089.1"/>
    </source>
</evidence>
<keyword evidence="1" id="KW-1277">Toxin-antitoxin system</keyword>
<evidence type="ECO:0008006" key="7">
    <source>
        <dbReference type="Google" id="ProtNLM"/>
    </source>
</evidence>
<name>A0ABR5ADH8_9BACL</name>
<dbReference type="PANTHER" id="PTHR33397">
    <property type="entry name" value="UPF0331 PROTEIN YUTE"/>
    <property type="match status" value="1"/>
</dbReference>
<dbReference type="Gene3D" id="1.20.120.580">
    <property type="entry name" value="bsu32300-like"/>
    <property type="match status" value="1"/>
</dbReference>
<dbReference type="RefSeq" id="WP_041049877.1">
    <property type="nucleotide sequence ID" value="NZ_JXAK01000044.1"/>
</dbReference>